<evidence type="ECO:0000313" key="3">
    <source>
        <dbReference type="EMBL" id="CAA54707.1"/>
    </source>
</evidence>
<evidence type="ECO:0000313" key="2">
    <source>
        <dbReference type="EMBL" id="BBU81019.1"/>
    </source>
</evidence>
<dbReference type="InterPro" id="IPR012337">
    <property type="entry name" value="RNaseH-like_sf"/>
</dbReference>
<reference evidence="2 7" key="4">
    <citation type="submission" date="2020-01" db="EMBL/GenBank/DDBJ databases">
        <title>Dynamics of blaIMP-6 dissemination in carbapenem resistant Enterobacteriacea isolated from regional surveillance in Osaka, Japan.</title>
        <authorList>
            <person name="Abe R."/>
            <person name="Akeda Y."/>
            <person name="Sugawara Y."/>
            <person name="Yamamoto N."/>
            <person name="Tomono K."/>
            <person name="Takeuchi D."/>
            <person name="Kawahara R."/>
            <person name="Hamada S."/>
        </authorList>
    </citation>
    <scope>NUCLEOTIDE SEQUENCE [LARGE SCALE GENOMIC DNA]</scope>
    <source>
        <strain evidence="2 7">E300</strain>
    </source>
</reference>
<evidence type="ECO:0000256" key="1">
    <source>
        <dbReference type="SAM" id="MobiDB-lite"/>
    </source>
</evidence>
<gene>
    <name evidence="3" type="primary">hypothetical ORF</name>
    <name evidence="2" type="ORF">EIMP300_24190</name>
    <name evidence="5" type="ORF">NCTC10764_04252</name>
</gene>
<dbReference type="EMBL" id="X77617">
    <property type="protein sequence ID" value="CAA54707.1"/>
    <property type="molecule type" value="Genomic_DNA"/>
</dbReference>
<accession>A0A0J3VQH4</accession>
<organism evidence="3">
    <name type="scientific">Escherichia coli</name>
    <dbReference type="NCBI Taxonomy" id="562"/>
    <lineage>
        <taxon>Bacteria</taxon>
        <taxon>Pseudomonadati</taxon>
        <taxon>Pseudomonadota</taxon>
        <taxon>Gammaproteobacteria</taxon>
        <taxon>Enterobacterales</taxon>
        <taxon>Enterobacteriaceae</taxon>
        <taxon>Escherichia</taxon>
    </lineage>
</organism>
<dbReference type="Proteomes" id="UP000467488">
    <property type="component" value="Chromosome"/>
</dbReference>
<reference evidence="5 6" key="3">
    <citation type="submission" date="2018-06" db="EMBL/GenBank/DDBJ databases">
        <authorList>
            <consortium name="Pathogen Informatics"/>
            <person name="Doyle S."/>
        </authorList>
    </citation>
    <scope>NUCLEOTIDE SEQUENCE [LARGE SCALE GENOMIC DNA]</scope>
    <source>
        <strain evidence="5 6">NCTC10764</strain>
    </source>
</reference>
<evidence type="ECO:0000313" key="4">
    <source>
        <dbReference type="EMBL" id="CAE55823.1"/>
    </source>
</evidence>
<reference evidence="4" key="2">
    <citation type="journal article" date="2004" name="J. Bacteriol.">
        <title>Analysis of the genome structure of the nonpathogenic probiotic Escherichia coli strain Nissle 1917.</title>
        <authorList>
            <person name="Grozdanov L."/>
            <person name="Raasch C."/>
            <person name="Schulze J."/>
            <person name="Sonnenborn U."/>
            <person name="Gottschalk G."/>
            <person name="Hacker J."/>
            <person name="Dobrindt U."/>
        </authorList>
    </citation>
    <scope>NUCLEOTIDE SEQUENCE</scope>
    <source>
        <strain evidence="4">Nissle 1917</strain>
    </source>
</reference>
<dbReference type="PIR" id="S70191">
    <property type="entry name" value="S70191"/>
</dbReference>
<dbReference type="Proteomes" id="UP000255201">
    <property type="component" value="Unassembled WGS sequence"/>
</dbReference>
<dbReference type="EMBL" id="AP022360">
    <property type="protein sequence ID" value="BBU81019.1"/>
    <property type="molecule type" value="Genomic_DNA"/>
</dbReference>
<dbReference type="PATRIC" id="fig|562.7269.peg.3351"/>
<evidence type="ECO:0000313" key="7">
    <source>
        <dbReference type="Proteomes" id="UP000467488"/>
    </source>
</evidence>
<accession>Q47328</accession>
<proteinExistence type="predicted"/>
<dbReference type="AlphaFoldDB" id="Q47328"/>
<evidence type="ECO:0000313" key="5">
    <source>
        <dbReference type="EMBL" id="STE73496.1"/>
    </source>
</evidence>
<sequence length="100" mass="11486">MGELRCYVITMIDEHSNYALAQAVPSLNCDIIKLFFCRADRLFPIDINQGIADNGKEFPGNFDKAPQESASKPYGPTPLRLERTSERFKRTPKEQFIEFK</sequence>
<protein>
    <submittedName>
        <fullName evidence="3">Hypothetical ORF protein</fullName>
    </submittedName>
    <submittedName>
        <fullName evidence="5">Transposase</fullName>
    </submittedName>
</protein>
<evidence type="ECO:0000313" key="6">
    <source>
        <dbReference type="Proteomes" id="UP000255201"/>
    </source>
</evidence>
<dbReference type="SUPFAM" id="SSF53098">
    <property type="entry name" value="Ribonuclease H-like"/>
    <property type="match status" value="1"/>
</dbReference>
<reference evidence="3" key="1">
    <citation type="journal article" date="1995" name="Mol. Microbiol.">
        <title>Region 2 of the Escherichia coli K5 capsule gene cluster encoding proteins for the biosynthesis of the K5 polysaccharide.</title>
        <authorList>
            <person name="Petit C."/>
            <person name="Rigg G."/>
            <person name="Pazzani C."/>
            <person name="Smith A."/>
            <person name="Sieberth V."/>
            <person name="Stevens M."/>
            <person name="Boulnois G."/>
            <person name="Jann K."/>
            <person name="Roberts I.S."/>
        </authorList>
    </citation>
    <scope>NUCLEOTIDE SEQUENCE</scope>
    <source>
        <strain evidence="3">K5</strain>
    </source>
</reference>
<dbReference type="EMBL" id="AJ586888">
    <property type="protein sequence ID" value="CAE55823.1"/>
    <property type="molecule type" value="Genomic_DNA"/>
</dbReference>
<dbReference type="EMBL" id="UFZL01000002">
    <property type="protein sequence ID" value="STE73496.1"/>
    <property type="molecule type" value="Genomic_DNA"/>
</dbReference>
<name>Q47328_ECOLX</name>
<feature type="region of interest" description="Disordered" evidence="1">
    <location>
        <begin position="58"/>
        <end position="80"/>
    </location>
</feature>